<feature type="region of interest" description="Disordered" evidence="1">
    <location>
        <begin position="1"/>
        <end position="26"/>
    </location>
</feature>
<gene>
    <name evidence="3" type="ORF">URODEC1_LOCUS111001</name>
</gene>
<evidence type="ECO:0000259" key="2">
    <source>
        <dbReference type="Pfam" id="PF24523"/>
    </source>
</evidence>
<dbReference type="Proteomes" id="UP001497457">
    <property type="component" value="Chromosome 8b"/>
</dbReference>
<dbReference type="AlphaFoldDB" id="A0ABC9G0C0"/>
<evidence type="ECO:0000256" key="1">
    <source>
        <dbReference type="SAM" id="MobiDB-lite"/>
    </source>
</evidence>
<dbReference type="Pfam" id="PF24523">
    <property type="entry name" value="DUF7595"/>
    <property type="match status" value="1"/>
</dbReference>
<name>A0ABC9G0C0_9POAL</name>
<dbReference type="PANTHER" id="PTHR35828:SF23">
    <property type="entry name" value="F-BOX DOMAIN-CONTAINING PROTEIN"/>
    <property type="match status" value="1"/>
</dbReference>
<dbReference type="InterPro" id="IPR056016">
    <property type="entry name" value="DUF7595"/>
</dbReference>
<evidence type="ECO:0000313" key="4">
    <source>
        <dbReference type="Proteomes" id="UP001497457"/>
    </source>
</evidence>
<evidence type="ECO:0000313" key="3">
    <source>
        <dbReference type="EMBL" id="CAL5085289.1"/>
    </source>
</evidence>
<protein>
    <recommendedName>
        <fullName evidence="2">DUF7595 domain-containing protein</fullName>
    </recommendedName>
</protein>
<dbReference type="PANTHER" id="PTHR35828">
    <property type="entry name" value="OS08G0203800 PROTEIN-RELATED"/>
    <property type="match status" value="1"/>
</dbReference>
<reference evidence="4" key="1">
    <citation type="submission" date="2024-06" db="EMBL/GenBank/DDBJ databases">
        <authorList>
            <person name="Ryan C."/>
        </authorList>
    </citation>
    <scope>NUCLEOTIDE SEQUENCE [LARGE SCALE GENOMIC DNA]</scope>
</reference>
<feature type="domain" description="DUF7595" evidence="2">
    <location>
        <begin position="136"/>
        <end position="406"/>
    </location>
</feature>
<proteinExistence type="predicted"/>
<accession>A0ABC9G0C0</accession>
<sequence length="439" mass="48694">MAGGGEDVVPRPPRPQAAARGGRRRKHQTPLLPLDVILEIAALTDPATLVLCAATCGDVRGRVADPSFHRRLRLRHVADRFVPSLLRGHVEVRYLDDYSSLALHLVDIAAADTTTARLPTAADGFPPHPDGKRWHQPVASRDGLLLVRTTDWIKPPHEELRVCDMATGRSQTLPPEPTFPAGVAQKNWDPYVLLVGDGEAGGAASDGIGVRPFQVLKTNLVMSGHHRYLETQTFSSANGAWDRYTEIRTPHLHGSSVLQRVRPLVACGAVHWLCVTKSAGYVLKLHVRTAQVNVTTLPVSFPCYEFGFGVDYLLAMAGGGELMVLVADGKNNNISAWAQTKPQMAKWKQRPQVVMENEVLLRFSNARWSGTFNVQLHWFAERSGLVLLSSFGYGEFWLDLRSMEIVRWFPGSPDLHYRTECLPYEMDLASWVPTFSNTI</sequence>
<dbReference type="SUPFAM" id="SSF81383">
    <property type="entry name" value="F-box domain"/>
    <property type="match status" value="1"/>
</dbReference>
<reference evidence="3 4" key="2">
    <citation type="submission" date="2024-10" db="EMBL/GenBank/DDBJ databases">
        <authorList>
            <person name="Ryan C."/>
        </authorList>
    </citation>
    <scope>NUCLEOTIDE SEQUENCE [LARGE SCALE GENOMIC DNA]</scope>
</reference>
<keyword evidence="4" id="KW-1185">Reference proteome</keyword>
<dbReference type="InterPro" id="IPR036047">
    <property type="entry name" value="F-box-like_dom_sf"/>
</dbReference>
<organism evidence="3 4">
    <name type="scientific">Urochloa decumbens</name>
    <dbReference type="NCBI Taxonomy" id="240449"/>
    <lineage>
        <taxon>Eukaryota</taxon>
        <taxon>Viridiplantae</taxon>
        <taxon>Streptophyta</taxon>
        <taxon>Embryophyta</taxon>
        <taxon>Tracheophyta</taxon>
        <taxon>Spermatophyta</taxon>
        <taxon>Magnoliopsida</taxon>
        <taxon>Liliopsida</taxon>
        <taxon>Poales</taxon>
        <taxon>Poaceae</taxon>
        <taxon>PACMAD clade</taxon>
        <taxon>Panicoideae</taxon>
        <taxon>Panicodae</taxon>
        <taxon>Paniceae</taxon>
        <taxon>Melinidinae</taxon>
        <taxon>Urochloa</taxon>
    </lineage>
</organism>
<dbReference type="EMBL" id="OZ075118">
    <property type="protein sequence ID" value="CAL5085289.1"/>
    <property type="molecule type" value="Genomic_DNA"/>
</dbReference>